<evidence type="ECO:0000256" key="5">
    <source>
        <dbReference type="ARBA" id="ARBA00022529"/>
    </source>
</evidence>
<keyword evidence="9" id="KW-1015">Disulfide bond</keyword>
<evidence type="ECO:0000256" key="4">
    <source>
        <dbReference type="ARBA" id="ARBA00022525"/>
    </source>
</evidence>
<dbReference type="FunCoup" id="A0A8V0XPZ7">
    <property type="interactions" value="17"/>
</dbReference>
<name>A0A8V0XPZ7_CHICK</name>
<keyword evidence="6" id="KW-0732">Signal</keyword>
<reference evidence="12" key="3">
    <citation type="submission" date="2025-09" db="UniProtKB">
        <authorList>
            <consortium name="Ensembl"/>
        </authorList>
    </citation>
    <scope>IDENTIFICATION</scope>
    <source>
        <strain evidence="12">broiler</strain>
    </source>
</reference>
<evidence type="ECO:0000256" key="3">
    <source>
        <dbReference type="ARBA" id="ARBA00007371"/>
    </source>
</evidence>
<dbReference type="SUPFAM" id="SSF57392">
    <property type="entry name" value="Defensin-like"/>
    <property type="match status" value="1"/>
</dbReference>
<proteinExistence type="inferred from homology"/>
<dbReference type="InterPro" id="IPR001855">
    <property type="entry name" value="Defensin_beta-like"/>
</dbReference>
<keyword evidence="10" id="KW-0472">Membrane</keyword>
<evidence type="ECO:0000256" key="8">
    <source>
        <dbReference type="ARBA" id="ARBA00023022"/>
    </source>
</evidence>
<evidence type="ECO:0000256" key="7">
    <source>
        <dbReference type="ARBA" id="ARBA00022940"/>
    </source>
</evidence>
<dbReference type="Pfam" id="PF00711">
    <property type="entry name" value="Defensin_beta"/>
    <property type="match status" value="1"/>
</dbReference>
<evidence type="ECO:0000256" key="2">
    <source>
        <dbReference type="ARBA" id="ARBA00004613"/>
    </source>
</evidence>
<evidence type="ECO:0000256" key="9">
    <source>
        <dbReference type="ARBA" id="ARBA00023157"/>
    </source>
</evidence>
<keyword evidence="8" id="KW-0044">Antibiotic</keyword>
<feature type="domain" description="Beta-defensin-like" evidence="11">
    <location>
        <begin position="66"/>
        <end position="97"/>
    </location>
</feature>
<dbReference type="PANTHER" id="PTHR20515:SF20">
    <property type="entry name" value="GALLINACIN-1-RELATED"/>
    <property type="match status" value="1"/>
</dbReference>
<dbReference type="GeneTree" id="ENSGT01010000224714"/>
<dbReference type="GO" id="GO:0042742">
    <property type="term" value="P:defense response to bacterium"/>
    <property type="evidence" value="ECO:0007669"/>
    <property type="project" value="UniProtKB-KW"/>
</dbReference>
<evidence type="ECO:0000256" key="6">
    <source>
        <dbReference type="ARBA" id="ARBA00022729"/>
    </source>
</evidence>
<sequence length="123" mass="13091">MQSIKATTYLCSAPEATITTGSGGDPGQPDLSPPREDLLQASAMKILYLLIPFFLLFLQGAAGTATQCRIRGGFCRVGSCRFPHIAIGKCATFISCCGRAYEVDALNSVRTSPWLLAPGNNPH</sequence>
<organism evidence="12 13">
    <name type="scientific">Gallus gallus</name>
    <name type="common">Chicken</name>
    <dbReference type="NCBI Taxonomy" id="9031"/>
    <lineage>
        <taxon>Eukaryota</taxon>
        <taxon>Metazoa</taxon>
        <taxon>Chordata</taxon>
        <taxon>Craniata</taxon>
        <taxon>Vertebrata</taxon>
        <taxon>Euteleostomi</taxon>
        <taxon>Archelosauria</taxon>
        <taxon>Archosauria</taxon>
        <taxon>Dinosauria</taxon>
        <taxon>Saurischia</taxon>
        <taxon>Theropoda</taxon>
        <taxon>Coelurosauria</taxon>
        <taxon>Aves</taxon>
        <taxon>Neognathae</taxon>
        <taxon>Galloanserae</taxon>
        <taxon>Galliformes</taxon>
        <taxon>Phasianidae</taxon>
        <taxon>Phasianinae</taxon>
        <taxon>Gallus</taxon>
    </lineage>
</organism>
<dbReference type="AlphaFoldDB" id="A0A8V0XPZ7"/>
<protein>
    <submittedName>
        <fullName evidence="12">Avian beta-defensin 3</fullName>
    </submittedName>
</protein>
<evidence type="ECO:0000313" key="12">
    <source>
        <dbReference type="Ensembl" id="ENSGALP00010010279.1"/>
    </source>
</evidence>
<keyword evidence="13" id="KW-1185">Reference proteome</keyword>
<dbReference type="Proteomes" id="UP000000539">
    <property type="component" value="Chromosome 3"/>
</dbReference>
<feature type="transmembrane region" description="Helical" evidence="10">
    <location>
        <begin position="46"/>
        <end position="66"/>
    </location>
</feature>
<reference evidence="12" key="2">
    <citation type="submission" date="2025-08" db="UniProtKB">
        <authorList>
            <consortium name="Ensembl"/>
        </authorList>
    </citation>
    <scope>IDENTIFICATION</scope>
    <source>
        <strain evidence="12">broiler</strain>
    </source>
</reference>
<keyword evidence="5" id="KW-0929">Antimicrobial</keyword>
<keyword evidence="4" id="KW-0964">Secreted</keyword>
<accession>A0A8V0XPZ7</accession>
<keyword evidence="10" id="KW-1133">Transmembrane helix</keyword>
<gene>
    <name evidence="12" type="primary">AvBD3</name>
</gene>
<keyword evidence="10" id="KW-0812">Transmembrane</keyword>
<reference evidence="12" key="1">
    <citation type="submission" date="2020-11" db="EMBL/GenBank/DDBJ databases">
        <title>Gallus gallus (Chicken) genome, bGalGal1, GRCg7b, maternal haplotype autosomes + Z &amp; W.</title>
        <authorList>
            <person name="Warren W."/>
            <person name="Formenti G."/>
            <person name="Fedrigo O."/>
            <person name="Haase B."/>
            <person name="Mountcastle J."/>
            <person name="Balacco J."/>
            <person name="Tracey A."/>
            <person name="Schneider V."/>
            <person name="Okimoto R."/>
            <person name="Cheng H."/>
            <person name="Hawken R."/>
            <person name="Howe K."/>
            <person name="Jarvis E.D."/>
        </authorList>
    </citation>
    <scope>NUCLEOTIDE SEQUENCE [LARGE SCALE GENOMIC DNA]</scope>
    <source>
        <strain evidence="12">Broiler</strain>
    </source>
</reference>
<evidence type="ECO:0000259" key="11">
    <source>
        <dbReference type="Pfam" id="PF00711"/>
    </source>
</evidence>
<dbReference type="GO" id="GO:0005576">
    <property type="term" value="C:extracellular region"/>
    <property type="evidence" value="ECO:0007669"/>
    <property type="project" value="UniProtKB-SubCell"/>
</dbReference>
<dbReference type="OrthoDB" id="9378816at2759"/>
<evidence type="ECO:0000313" key="13">
    <source>
        <dbReference type="Proteomes" id="UP000000539"/>
    </source>
</evidence>
<evidence type="ECO:0000256" key="10">
    <source>
        <dbReference type="SAM" id="Phobius"/>
    </source>
</evidence>
<dbReference type="Ensembl" id="ENSGALT00010018729.1">
    <property type="protein sequence ID" value="ENSGALP00010010279.1"/>
    <property type="gene ID" value="ENSGALG00010007870.1"/>
</dbReference>
<evidence type="ECO:0000256" key="1">
    <source>
        <dbReference type="ARBA" id="ARBA00004463"/>
    </source>
</evidence>
<comment type="subcellular location">
    <subcellularLocation>
        <location evidence="1">Cytoplasmic granule</location>
    </subcellularLocation>
    <subcellularLocation>
        <location evidence="2">Secreted</location>
    </subcellularLocation>
</comment>
<dbReference type="PANTHER" id="PTHR20515">
    <property type="entry name" value="BETA-DEFENSIN"/>
    <property type="match status" value="1"/>
</dbReference>
<keyword evidence="7" id="KW-0211">Defensin</keyword>
<comment type="similarity">
    <text evidence="3">Belongs to the beta-defensin family.</text>
</comment>